<keyword evidence="1" id="KW-1185">Reference proteome</keyword>
<sequence length="279" mass="31607">MQYFSVTTNLIQCLNPIIFKDMHIFVLRIMITKRCALLSQILTKLQYHYNDAIITTGSNSSGIKQLFKCFSSESFKKLLPDEATDERITDVKTKYPNQPSYRFVPSKPIWKRFDVGDQNGSETENNISCAEDSVSIDDNGVYCIDRSTLPEKTQLDLNSVKLLEQVSLVDFKGEESLKILEEAIRYADCLLTKEAFHGTTNEQYLNFNNTDPIVSLCDEINPDWSCPLRDDGDNESVEDNCSLASHIMQHVPDKWEGYIVAPLATAPVDQGETNHNSSK</sequence>
<accession>A0AA85JRH9</accession>
<organism evidence="1 3">
    <name type="scientific">Trichobilharzia regenti</name>
    <name type="common">Nasal bird schistosome</name>
    <dbReference type="NCBI Taxonomy" id="157069"/>
    <lineage>
        <taxon>Eukaryota</taxon>
        <taxon>Metazoa</taxon>
        <taxon>Spiralia</taxon>
        <taxon>Lophotrochozoa</taxon>
        <taxon>Platyhelminthes</taxon>
        <taxon>Trematoda</taxon>
        <taxon>Digenea</taxon>
        <taxon>Strigeidida</taxon>
        <taxon>Schistosomatoidea</taxon>
        <taxon>Schistosomatidae</taxon>
        <taxon>Trichobilharzia</taxon>
    </lineage>
</organism>
<evidence type="ECO:0000313" key="2">
    <source>
        <dbReference type="WBParaSite" id="TREG1_37580.1"/>
    </source>
</evidence>
<protein>
    <recommendedName>
        <fullName evidence="4">Glutamyl-tRNA(Gln) amidotransferase subunit C, mitochondrial</fullName>
    </recommendedName>
</protein>
<reference evidence="2 3" key="2">
    <citation type="submission" date="2023-11" db="UniProtKB">
        <authorList>
            <consortium name="WormBaseParasite"/>
        </authorList>
    </citation>
    <scope>IDENTIFICATION</scope>
</reference>
<dbReference type="WBParaSite" id="TREG1_37580.1">
    <property type="protein sequence ID" value="TREG1_37580.1"/>
    <property type="gene ID" value="TREG1_37580"/>
</dbReference>
<dbReference type="Proteomes" id="UP000050795">
    <property type="component" value="Unassembled WGS sequence"/>
</dbReference>
<dbReference type="AlphaFoldDB" id="A0AA85JRH9"/>
<evidence type="ECO:0000313" key="3">
    <source>
        <dbReference type="WBParaSite" id="TREG1_37580.2"/>
    </source>
</evidence>
<dbReference type="WBParaSite" id="TREG1_37580.2">
    <property type="protein sequence ID" value="TREG1_37580.2"/>
    <property type="gene ID" value="TREG1_37580"/>
</dbReference>
<evidence type="ECO:0008006" key="4">
    <source>
        <dbReference type="Google" id="ProtNLM"/>
    </source>
</evidence>
<reference evidence="1" key="1">
    <citation type="submission" date="2022-06" db="EMBL/GenBank/DDBJ databases">
        <authorList>
            <person name="Berger JAMES D."/>
            <person name="Berger JAMES D."/>
        </authorList>
    </citation>
    <scope>NUCLEOTIDE SEQUENCE [LARGE SCALE GENOMIC DNA]</scope>
</reference>
<name>A0AA85JRH9_TRIRE</name>
<evidence type="ECO:0000313" key="1">
    <source>
        <dbReference type="Proteomes" id="UP000050795"/>
    </source>
</evidence>
<proteinExistence type="predicted"/>